<accession>A0A849HWW7</accession>
<dbReference type="GO" id="GO:0005737">
    <property type="term" value="C:cytoplasm"/>
    <property type="evidence" value="ECO:0007669"/>
    <property type="project" value="TreeGrafter"/>
</dbReference>
<keyword evidence="5" id="KW-0408">Iron</keyword>
<feature type="domain" description="TauD/TfdA-like" evidence="6">
    <location>
        <begin position="5"/>
        <end position="268"/>
    </location>
</feature>
<reference evidence="7 8" key="1">
    <citation type="submission" date="2020-04" db="EMBL/GenBank/DDBJ databases">
        <title>Enterovirga sp. isolate from soil.</title>
        <authorList>
            <person name="Chea S."/>
            <person name="Kim D.-U."/>
        </authorList>
    </citation>
    <scope>NUCLEOTIDE SEQUENCE [LARGE SCALE GENOMIC DNA]</scope>
    <source>
        <strain evidence="7 8">DB1703</strain>
    </source>
</reference>
<evidence type="ECO:0000256" key="2">
    <source>
        <dbReference type="ARBA" id="ARBA00022723"/>
    </source>
</evidence>
<evidence type="ECO:0000256" key="1">
    <source>
        <dbReference type="ARBA" id="ARBA00005896"/>
    </source>
</evidence>
<dbReference type="InterPro" id="IPR003819">
    <property type="entry name" value="TauD/TfdA-like"/>
</dbReference>
<dbReference type="GO" id="GO:0000908">
    <property type="term" value="F:taurine dioxygenase activity"/>
    <property type="evidence" value="ECO:0007669"/>
    <property type="project" value="TreeGrafter"/>
</dbReference>
<sequence length="287" mass="32591">MAIQVTKLSAGIGAEIGGVDLTKPISDADFAAIEKAWQDHVILLFRGQKLTHEQHVAFSRRFGELDDHRTIPKFRDPDFHEILPVVNAVIDGRKQPVGRQWHSDLSTTLRPARGSLLRCEVIPPVGGDTMFANMYLAYETLSDKMKELLDGLWGIQDMTVARHSRGRDLSDVRKRNPPVAQPVVRVHPETGRKALFVAEMTTTGIVGMKDEEAQPILEYLFRHSVQPEFTYRHRWQPDDMIAWDNRCAMHLALDDYDINIPRRLYRTTLLGEPLGYIVADEEMAQAA</sequence>
<keyword evidence="2" id="KW-0479">Metal-binding</keyword>
<dbReference type="EMBL" id="JABEPP010000001">
    <property type="protein sequence ID" value="NNM71602.1"/>
    <property type="molecule type" value="Genomic_DNA"/>
</dbReference>
<comment type="caution">
    <text evidence="7">The sequence shown here is derived from an EMBL/GenBank/DDBJ whole genome shotgun (WGS) entry which is preliminary data.</text>
</comment>
<evidence type="ECO:0000256" key="3">
    <source>
        <dbReference type="ARBA" id="ARBA00022964"/>
    </source>
</evidence>
<keyword evidence="3 7" id="KW-0223">Dioxygenase</keyword>
<dbReference type="PANTHER" id="PTHR30468">
    <property type="entry name" value="ALPHA-KETOGLUTARATE-DEPENDENT SULFONATE DIOXYGENASE"/>
    <property type="match status" value="1"/>
</dbReference>
<dbReference type="RefSeq" id="WP_171217045.1">
    <property type="nucleotide sequence ID" value="NZ_JABEPP010000001.1"/>
</dbReference>
<evidence type="ECO:0000259" key="6">
    <source>
        <dbReference type="Pfam" id="PF02668"/>
    </source>
</evidence>
<dbReference type="InterPro" id="IPR042098">
    <property type="entry name" value="TauD-like_sf"/>
</dbReference>
<dbReference type="SUPFAM" id="SSF51197">
    <property type="entry name" value="Clavaminate synthase-like"/>
    <property type="match status" value="1"/>
</dbReference>
<dbReference type="GO" id="GO:0046872">
    <property type="term" value="F:metal ion binding"/>
    <property type="evidence" value="ECO:0007669"/>
    <property type="project" value="UniProtKB-KW"/>
</dbReference>
<keyword evidence="4" id="KW-0560">Oxidoreductase</keyword>
<keyword evidence="8" id="KW-1185">Reference proteome</keyword>
<evidence type="ECO:0000256" key="4">
    <source>
        <dbReference type="ARBA" id="ARBA00023002"/>
    </source>
</evidence>
<comment type="similarity">
    <text evidence="1">Belongs to the TfdA dioxygenase family.</text>
</comment>
<dbReference type="InterPro" id="IPR051323">
    <property type="entry name" value="AtsK-like"/>
</dbReference>
<dbReference type="PANTHER" id="PTHR30468:SF1">
    <property type="entry name" value="ALPHA-KETOGLUTARATE-DEPENDENT SULFONATE DIOXYGENASE"/>
    <property type="match status" value="1"/>
</dbReference>
<organism evidence="7 8">
    <name type="scientific">Enterovirga aerilata</name>
    <dbReference type="NCBI Taxonomy" id="2730920"/>
    <lineage>
        <taxon>Bacteria</taxon>
        <taxon>Pseudomonadati</taxon>
        <taxon>Pseudomonadota</taxon>
        <taxon>Alphaproteobacteria</taxon>
        <taxon>Hyphomicrobiales</taxon>
        <taxon>Methylobacteriaceae</taxon>
        <taxon>Enterovirga</taxon>
    </lineage>
</organism>
<protein>
    <submittedName>
        <fullName evidence="7">TauD/TfdA family dioxygenase</fullName>
    </submittedName>
</protein>
<dbReference type="Proteomes" id="UP000564885">
    <property type="component" value="Unassembled WGS sequence"/>
</dbReference>
<evidence type="ECO:0000313" key="7">
    <source>
        <dbReference type="EMBL" id="NNM71602.1"/>
    </source>
</evidence>
<name>A0A849HWW7_9HYPH</name>
<dbReference type="Gene3D" id="3.60.130.10">
    <property type="entry name" value="Clavaminate synthase-like"/>
    <property type="match status" value="1"/>
</dbReference>
<gene>
    <name evidence="7" type="ORF">HJG44_04205</name>
</gene>
<proteinExistence type="inferred from homology"/>
<dbReference type="Pfam" id="PF02668">
    <property type="entry name" value="TauD"/>
    <property type="match status" value="1"/>
</dbReference>
<dbReference type="GO" id="GO:0006790">
    <property type="term" value="P:sulfur compound metabolic process"/>
    <property type="evidence" value="ECO:0007669"/>
    <property type="project" value="TreeGrafter"/>
</dbReference>
<evidence type="ECO:0000256" key="5">
    <source>
        <dbReference type="ARBA" id="ARBA00023004"/>
    </source>
</evidence>
<dbReference type="AlphaFoldDB" id="A0A849HWW7"/>
<evidence type="ECO:0000313" key="8">
    <source>
        <dbReference type="Proteomes" id="UP000564885"/>
    </source>
</evidence>